<sequence>MSVWVSENVRKVVEFVIGYHDMSLKREKFPTFPVDATKFYLEGESPVRGRYIDNKRYVLGLSFFGHNEYLPGLQLGRQEKIFHRDGREDSGWSIVAMVLKPLLFLSRENANFGYEQWLVKTAERGVRVATYTDHKVSGDRYPGISNNPELGFFVLLLDLASIAGFWNNARDREHLTVRPQGVTIDEARRWTR</sequence>
<dbReference type="Proteomes" id="UP000230796">
    <property type="component" value="Unassembled WGS sequence"/>
</dbReference>
<dbReference type="AlphaFoldDB" id="A0A2H0VLF8"/>
<reference evidence="2" key="1">
    <citation type="submission" date="2017-09" db="EMBL/GenBank/DDBJ databases">
        <title>Depth-based differentiation of microbial function through sediment-hosted aquifers and enrichment of novel symbionts in the deep terrestrial subsurface.</title>
        <authorList>
            <person name="Probst A.J."/>
            <person name="Ladd B."/>
            <person name="Jarett J.K."/>
            <person name="Geller-Mcgrath D.E."/>
            <person name="Sieber C.M.K."/>
            <person name="Emerson J.B."/>
            <person name="Anantharaman K."/>
            <person name="Thomas B.C."/>
            <person name="Malmstrom R."/>
            <person name="Stieglmeier M."/>
            <person name="Klingl A."/>
            <person name="Woyke T."/>
            <person name="Ryan C.M."/>
            <person name="Banfield J.F."/>
        </authorList>
    </citation>
    <scope>NUCLEOTIDE SEQUENCE [LARGE SCALE GENOMIC DNA]</scope>
</reference>
<proteinExistence type="predicted"/>
<gene>
    <name evidence="1" type="ORF">COT87_00815</name>
</gene>
<accession>A0A2H0VLF8</accession>
<comment type="caution">
    <text evidence="1">The sequence shown here is derived from an EMBL/GenBank/DDBJ whole genome shotgun (WGS) entry which is preliminary data.</text>
</comment>
<name>A0A2H0VLF8_9BACT</name>
<protein>
    <submittedName>
        <fullName evidence="1">Uncharacterized protein</fullName>
    </submittedName>
</protein>
<organism evidence="1 2">
    <name type="scientific">Candidatus Collierbacteria bacterium CG10_big_fil_rev_8_21_14_0_10_44_9</name>
    <dbReference type="NCBI Taxonomy" id="1974535"/>
    <lineage>
        <taxon>Bacteria</taxon>
        <taxon>Candidatus Collieribacteriota</taxon>
    </lineage>
</organism>
<dbReference type="EMBL" id="PFAF01000011">
    <property type="protein sequence ID" value="PIR99179.1"/>
    <property type="molecule type" value="Genomic_DNA"/>
</dbReference>
<evidence type="ECO:0000313" key="2">
    <source>
        <dbReference type="Proteomes" id="UP000230796"/>
    </source>
</evidence>
<evidence type="ECO:0000313" key="1">
    <source>
        <dbReference type="EMBL" id="PIR99179.1"/>
    </source>
</evidence>